<gene>
    <name evidence="1" type="ORF">PG997_014365</name>
</gene>
<dbReference type="Proteomes" id="UP001433268">
    <property type="component" value="Unassembled WGS sequence"/>
</dbReference>
<keyword evidence="2" id="KW-1185">Reference proteome</keyword>
<protein>
    <submittedName>
        <fullName evidence="1">Uncharacterized protein</fullName>
    </submittedName>
</protein>
<reference evidence="1 2" key="1">
    <citation type="submission" date="2023-01" db="EMBL/GenBank/DDBJ databases">
        <title>Analysis of 21 Apiospora genomes using comparative genomics revels a genus with tremendous synthesis potential of carbohydrate active enzymes and secondary metabolites.</title>
        <authorList>
            <person name="Sorensen T."/>
        </authorList>
    </citation>
    <scope>NUCLEOTIDE SEQUENCE [LARGE SCALE GENOMIC DNA]</scope>
    <source>
        <strain evidence="1 2">CBS 114990</strain>
    </source>
</reference>
<accession>A0ABR1UWT3</accession>
<dbReference type="RefSeq" id="XP_066660867.1">
    <property type="nucleotide sequence ID" value="XM_066818679.1"/>
</dbReference>
<dbReference type="EMBL" id="JAQQWN010000010">
    <property type="protein sequence ID" value="KAK8062268.1"/>
    <property type="molecule type" value="Genomic_DNA"/>
</dbReference>
<organism evidence="1 2">
    <name type="scientific">Apiospora hydei</name>
    <dbReference type="NCBI Taxonomy" id="1337664"/>
    <lineage>
        <taxon>Eukaryota</taxon>
        <taxon>Fungi</taxon>
        <taxon>Dikarya</taxon>
        <taxon>Ascomycota</taxon>
        <taxon>Pezizomycotina</taxon>
        <taxon>Sordariomycetes</taxon>
        <taxon>Xylariomycetidae</taxon>
        <taxon>Amphisphaeriales</taxon>
        <taxon>Apiosporaceae</taxon>
        <taxon>Apiospora</taxon>
    </lineage>
</organism>
<comment type="caution">
    <text evidence="1">The sequence shown here is derived from an EMBL/GenBank/DDBJ whole genome shotgun (WGS) entry which is preliminary data.</text>
</comment>
<name>A0ABR1UWT3_9PEZI</name>
<evidence type="ECO:0000313" key="1">
    <source>
        <dbReference type="EMBL" id="KAK8062268.1"/>
    </source>
</evidence>
<dbReference type="GeneID" id="92051739"/>
<sequence length="451" mass="51992">MNDSPDHERGDAELSWEDVELGPIVRQDRYAKVHSVLASSWDMEEWEAHVFEIRTKEHARFLEFLVWPKMKKSSYYKTDFTRDSTHIFIRHMTQATEPTEVNRTKTKRQHTVPPGMAAAIPDARTQDEVASHLAPGAASLDPVGLVKHGFEKTWEEVRRTASDFIVKQPNGGTGDVKDFDKNIPLAAPDERRRPGRASARPLPHDRDLRMILDLARAIEEEEDQHIPGRSFFLEHLYPPTEQPEGSTLEELASNQQARTDRLTRLIKRIPKVLKELTKQRAATWEASMPRILQVFGIIEKSEDHKEDLDEWSHFLRWIHAYSFEGFDADAMQRVAHALSAGYVPVMAAWFSRIQSHSIMHQWTDLLLTKGFDEYDAPDPILMQMLHAHTKRELVIGMQPVLERMRWVSELTTKYWKAQTACSEFKAMLSQDIGGESLRVGFYVELLFQSVS</sequence>
<proteinExistence type="predicted"/>
<evidence type="ECO:0000313" key="2">
    <source>
        <dbReference type="Proteomes" id="UP001433268"/>
    </source>
</evidence>